<feature type="coiled-coil region" evidence="1">
    <location>
        <begin position="142"/>
        <end position="176"/>
    </location>
</feature>
<sequence>MKTKQKLSHVQKRENRVFVSNCNLLSAELTNSLRGIMELKEVRPMSELNNVCQIFSDFMTSVTKFEELVDVGCRLLNGFQQALGFLRKPSIAKSSELVESIIKANATRRVLSYVEAGCVNTHERVQNMNKLHTCQVGLLKHLKEAKDVVNELEGLVEDVNVELRTATRNLAHLHDKETRNVLDPPGTTSDEEFMLSSDSQKPEITDYATMMAVIYSMVKQDYFMQEKIISALNLNSSSEELESYSLMWSLRPYIDDEVMQQAWRLIH</sequence>
<name>A0AAD8MR86_9APIA</name>
<evidence type="ECO:0000313" key="4">
    <source>
        <dbReference type="Proteomes" id="UP001237642"/>
    </source>
</evidence>
<gene>
    <name evidence="3" type="ORF">POM88_020206</name>
</gene>
<reference evidence="3" key="1">
    <citation type="submission" date="2023-02" db="EMBL/GenBank/DDBJ databases">
        <title>Genome of toxic invasive species Heracleum sosnowskyi carries increased number of genes despite the absence of recent whole-genome duplications.</title>
        <authorList>
            <person name="Schelkunov M."/>
            <person name="Shtratnikova V."/>
            <person name="Makarenko M."/>
            <person name="Klepikova A."/>
            <person name="Omelchenko D."/>
            <person name="Novikova G."/>
            <person name="Obukhova E."/>
            <person name="Bogdanov V."/>
            <person name="Penin A."/>
            <person name="Logacheva M."/>
        </authorList>
    </citation>
    <scope>NUCLEOTIDE SEQUENCE</scope>
    <source>
        <strain evidence="3">Hsosn_3</strain>
        <tissue evidence="3">Leaf</tissue>
    </source>
</reference>
<dbReference type="InterPro" id="IPR056697">
    <property type="entry name" value="DUF7795"/>
</dbReference>
<dbReference type="AlphaFoldDB" id="A0AAD8MR86"/>
<dbReference type="Pfam" id="PF25071">
    <property type="entry name" value="DUF7795"/>
    <property type="match status" value="1"/>
</dbReference>
<protein>
    <submittedName>
        <fullName evidence="3">Phosphoenolpyruvate carboxykinase 1</fullName>
    </submittedName>
</protein>
<reference evidence="3" key="2">
    <citation type="submission" date="2023-05" db="EMBL/GenBank/DDBJ databases">
        <authorList>
            <person name="Schelkunov M.I."/>
        </authorList>
    </citation>
    <scope>NUCLEOTIDE SEQUENCE</scope>
    <source>
        <strain evidence="3">Hsosn_3</strain>
        <tissue evidence="3">Leaf</tissue>
    </source>
</reference>
<feature type="domain" description="DUF7795" evidence="2">
    <location>
        <begin position="49"/>
        <end position="166"/>
    </location>
</feature>
<proteinExistence type="predicted"/>
<organism evidence="3 4">
    <name type="scientific">Heracleum sosnowskyi</name>
    <dbReference type="NCBI Taxonomy" id="360622"/>
    <lineage>
        <taxon>Eukaryota</taxon>
        <taxon>Viridiplantae</taxon>
        <taxon>Streptophyta</taxon>
        <taxon>Embryophyta</taxon>
        <taxon>Tracheophyta</taxon>
        <taxon>Spermatophyta</taxon>
        <taxon>Magnoliopsida</taxon>
        <taxon>eudicotyledons</taxon>
        <taxon>Gunneridae</taxon>
        <taxon>Pentapetalae</taxon>
        <taxon>asterids</taxon>
        <taxon>campanulids</taxon>
        <taxon>Apiales</taxon>
        <taxon>Apiaceae</taxon>
        <taxon>Apioideae</taxon>
        <taxon>apioid superclade</taxon>
        <taxon>Tordylieae</taxon>
        <taxon>Tordyliinae</taxon>
        <taxon>Heracleum</taxon>
    </lineage>
</organism>
<dbReference type="EMBL" id="JAUIZM010000005">
    <property type="protein sequence ID" value="KAK1382471.1"/>
    <property type="molecule type" value="Genomic_DNA"/>
</dbReference>
<dbReference type="PANTHER" id="PTHR35305">
    <property type="entry name" value="FAD-BINDING PROTEIN"/>
    <property type="match status" value="1"/>
</dbReference>
<keyword evidence="1" id="KW-0175">Coiled coil</keyword>
<evidence type="ECO:0000259" key="2">
    <source>
        <dbReference type="Pfam" id="PF25071"/>
    </source>
</evidence>
<dbReference type="PANTHER" id="PTHR35305:SF2">
    <property type="entry name" value="FAD-BINDING PROTEIN"/>
    <property type="match status" value="1"/>
</dbReference>
<accession>A0AAD8MR86</accession>
<evidence type="ECO:0000313" key="3">
    <source>
        <dbReference type="EMBL" id="KAK1382471.1"/>
    </source>
</evidence>
<keyword evidence="4" id="KW-1185">Reference proteome</keyword>
<evidence type="ECO:0000256" key="1">
    <source>
        <dbReference type="SAM" id="Coils"/>
    </source>
</evidence>
<dbReference type="Proteomes" id="UP001237642">
    <property type="component" value="Unassembled WGS sequence"/>
</dbReference>
<comment type="caution">
    <text evidence="3">The sequence shown here is derived from an EMBL/GenBank/DDBJ whole genome shotgun (WGS) entry which is preliminary data.</text>
</comment>